<proteinExistence type="predicted"/>
<protein>
    <submittedName>
        <fullName evidence="2">Uncharacterized protein</fullName>
    </submittedName>
</protein>
<comment type="caution">
    <text evidence="2">The sequence shown here is derived from an EMBL/GenBank/DDBJ whole genome shotgun (WGS) entry which is preliminary data.</text>
</comment>
<name>A0A139BPI0_9PROT</name>
<feature type="signal peptide" evidence="1">
    <location>
        <begin position="1"/>
        <end position="21"/>
    </location>
</feature>
<evidence type="ECO:0000313" key="2">
    <source>
        <dbReference type="EMBL" id="KXS30848.1"/>
    </source>
</evidence>
<keyword evidence="1" id="KW-0732">Signal</keyword>
<sequence>MKKIMHLLQNCVFFCLTFAFASIAYCGEFDADIENAKLQRGDWSFLKKLPGKDGQSLYNVLKSNQLKVSKTSEDIYCMPRQMANAKVPEGCYFGFRIQRSVYKDEYCSPNVGCAPCGLSMVYFQRPGDKQFVPYSTAARYLAGGALSAGLLLSDGDYKNAAIYKERNSIRGFLSLIDGDNRRFCSSQD</sequence>
<dbReference type="AlphaFoldDB" id="A0A139BPI0"/>
<accession>A0A139BPI0</accession>
<reference evidence="2 3" key="2">
    <citation type="submission" date="2016-03" db="EMBL/GenBank/DDBJ databases">
        <title>New uncultured bacterium of the family Gallionellaceae from acid mine drainage: description and reconstruction of genome based on metagenomic analysis of microbial community.</title>
        <authorList>
            <person name="Kadnikov V."/>
            <person name="Ivasenko D."/>
            <person name="Beletsky A."/>
            <person name="Mardanov A."/>
            <person name="Danilova E."/>
            <person name="Pimenov N."/>
            <person name="Karnachuk O."/>
            <person name="Ravin N."/>
        </authorList>
    </citation>
    <scope>NUCLEOTIDE SEQUENCE [LARGE SCALE GENOMIC DNA]</scope>
    <source>
        <strain evidence="2">ShG14-8</strain>
    </source>
</reference>
<reference evidence="2 3" key="1">
    <citation type="submission" date="2016-02" db="EMBL/GenBank/DDBJ databases">
        <authorList>
            <person name="Wen L."/>
            <person name="He K."/>
            <person name="Yang H."/>
        </authorList>
    </citation>
    <scope>NUCLEOTIDE SEQUENCE [LARGE SCALE GENOMIC DNA]</scope>
    <source>
        <strain evidence="2">ShG14-8</strain>
    </source>
</reference>
<feature type="chain" id="PRO_5007483837" evidence="1">
    <location>
        <begin position="22"/>
        <end position="188"/>
    </location>
</feature>
<evidence type="ECO:0000256" key="1">
    <source>
        <dbReference type="SAM" id="SignalP"/>
    </source>
</evidence>
<dbReference type="Proteomes" id="UP000070578">
    <property type="component" value="Unassembled WGS sequence"/>
</dbReference>
<dbReference type="EMBL" id="LSLI01000132">
    <property type="protein sequence ID" value="KXS30848.1"/>
    <property type="molecule type" value="Genomic_DNA"/>
</dbReference>
<organism evidence="2 3">
    <name type="scientific">Candidatus Gallionella acididurans</name>
    <dbReference type="NCBI Taxonomy" id="1796491"/>
    <lineage>
        <taxon>Bacteria</taxon>
        <taxon>Pseudomonadati</taxon>
        <taxon>Pseudomonadota</taxon>
        <taxon>Betaproteobacteria</taxon>
        <taxon>Nitrosomonadales</taxon>
        <taxon>Gallionellaceae</taxon>
        <taxon>Gallionella</taxon>
    </lineage>
</organism>
<evidence type="ECO:0000313" key="3">
    <source>
        <dbReference type="Proteomes" id="UP000070578"/>
    </source>
</evidence>
<gene>
    <name evidence="2" type="ORF">AWT59_3028</name>
</gene>